<protein>
    <submittedName>
        <fullName evidence="3">Uncharacterized protein</fullName>
    </submittedName>
</protein>
<dbReference type="AlphaFoldDB" id="A0A9W6RBZ8"/>
<evidence type="ECO:0000256" key="2">
    <source>
        <dbReference type="SAM" id="Phobius"/>
    </source>
</evidence>
<gene>
    <name evidence="3" type="ORF">Airi01_010760</name>
</gene>
<comment type="caution">
    <text evidence="3">The sequence shown here is derived from an EMBL/GenBank/DDBJ whole genome shotgun (WGS) entry which is preliminary data.</text>
</comment>
<feature type="transmembrane region" description="Helical" evidence="2">
    <location>
        <begin position="128"/>
        <end position="148"/>
    </location>
</feature>
<organism evidence="3 4">
    <name type="scientific">Actinoallomurus iriomotensis</name>
    <dbReference type="NCBI Taxonomy" id="478107"/>
    <lineage>
        <taxon>Bacteria</taxon>
        <taxon>Bacillati</taxon>
        <taxon>Actinomycetota</taxon>
        <taxon>Actinomycetes</taxon>
        <taxon>Streptosporangiales</taxon>
        <taxon>Thermomonosporaceae</taxon>
        <taxon>Actinoallomurus</taxon>
    </lineage>
</organism>
<proteinExistence type="predicted"/>
<name>A0A9W6RBZ8_9ACTN</name>
<feature type="transmembrane region" description="Helical" evidence="2">
    <location>
        <begin position="98"/>
        <end position="116"/>
    </location>
</feature>
<feature type="region of interest" description="Disordered" evidence="1">
    <location>
        <begin position="15"/>
        <end position="51"/>
    </location>
</feature>
<sequence>MEDRGITLARAWEAHGDRSGARQSAGVRSRVMLPPEPGPEGSEPGRAPVRRARTVGRRGRPLSLVVAILLFAAFWICSVGTAVWGLAHDRKGGHGGDVAYIVFWTLVFALMVWRLWRGGRVAIAFMSRVGTLIGGLFLVATVAFAVLFATDPPGGSALDFVPYLLPTPVAGGALLTAGLLLRRREVSRWSGS</sequence>
<dbReference type="EMBL" id="BSTJ01000001">
    <property type="protein sequence ID" value="GLY72809.1"/>
    <property type="molecule type" value="Genomic_DNA"/>
</dbReference>
<evidence type="ECO:0000313" key="4">
    <source>
        <dbReference type="Proteomes" id="UP001165135"/>
    </source>
</evidence>
<keyword evidence="2" id="KW-0472">Membrane</keyword>
<feature type="transmembrane region" description="Helical" evidence="2">
    <location>
        <begin position="160"/>
        <end position="181"/>
    </location>
</feature>
<accession>A0A9W6RBZ8</accession>
<reference evidence="3" key="1">
    <citation type="submission" date="2023-03" db="EMBL/GenBank/DDBJ databases">
        <title>Actinoallomurus iriomotensis NBRC 103681.</title>
        <authorList>
            <person name="Ichikawa N."/>
            <person name="Sato H."/>
            <person name="Tonouchi N."/>
        </authorList>
    </citation>
    <scope>NUCLEOTIDE SEQUENCE</scope>
    <source>
        <strain evidence="3">NBRC 103681</strain>
    </source>
</reference>
<keyword evidence="2" id="KW-0812">Transmembrane</keyword>
<evidence type="ECO:0000256" key="1">
    <source>
        <dbReference type="SAM" id="MobiDB-lite"/>
    </source>
</evidence>
<dbReference type="Proteomes" id="UP001165135">
    <property type="component" value="Unassembled WGS sequence"/>
</dbReference>
<feature type="transmembrane region" description="Helical" evidence="2">
    <location>
        <begin position="62"/>
        <end position="86"/>
    </location>
</feature>
<keyword evidence="2" id="KW-1133">Transmembrane helix</keyword>
<evidence type="ECO:0000313" key="3">
    <source>
        <dbReference type="EMBL" id="GLY72809.1"/>
    </source>
</evidence>